<evidence type="ECO:0000256" key="3">
    <source>
        <dbReference type="ARBA" id="ARBA00022692"/>
    </source>
</evidence>
<feature type="transmembrane region" description="Helical" evidence="6">
    <location>
        <begin position="74"/>
        <end position="94"/>
    </location>
</feature>
<feature type="domain" description="EamA" evidence="7">
    <location>
        <begin position="13"/>
        <end position="143"/>
    </location>
</feature>
<reference evidence="8 9" key="1">
    <citation type="submission" date="2022-06" db="EMBL/GenBank/DDBJ databases">
        <title>Isolation of gut microbiota from human fecal samples.</title>
        <authorList>
            <person name="Pamer E.G."/>
            <person name="Barat B."/>
            <person name="Waligurski E."/>
            <person name="Medina S."/>
            <person name="Paddock L."/>
            <person name="Mostad J."/>
        </authorList>
    </citation>
    <scope>NUCLEOTIDE SEQUENCE [LARGE SCALE GENOMIC DNA]</scope>
    <source>
        <strain evidence="8 9">DFI.9.90</strain>
    </source>
</reference>
<evidence type="ECO:0000256" key="1">
    <source>
        <dbReference type="ARBA" id="ARBA00004651"/>
    </source>
</evidence>
<organism evidence="8 9">
    <name type="scientific">Cloacibacillus evryensis</name>
    <dbReference type="NCBI Taxonomy" id="508460"/>
    <lineage>
        <taxon>Bacteria</taxon>
        <taxon>Thermotogati</taxon>
        <taxon>Synergistota</taxon>
        <taxon>Synergistia</taxon>
        <taxon>Synergistales</taxon>
        <taxon>Synergistaceae</taxon>
        <taxon>Cloacibacillus</taxon>
    </lineage>
</organism>
<gene>
    <name evidence="8" type="ORF">NE630_08725</name>
</gene>
<name>A0AAW5K706_9BACT</name>
<dbReference type="PANTHER" id="PTHR32322">
    <property type="entry name" value="INNER MEMBRANE TRANSPORTER"/>
    <property type="match status" value="1"/>
</dbReference>
<sequence>MGTLKACGRLTSYGLAAAVTLIWSVTFVSTKFLLEYLSPGEILLYRVAVAYAVFVAVSPRPLPMRGLRTEGRIAAAGLLGITVYFLCENTALSFSTASNVALLCSTAPLLTGVVSHFFTSNEKISRRFIAGSVFCLIGIFFIIFNGHFVLKLNPIGDMTALLAALSFAGFSVVIRDVKSDYTPVQITRKMLFYTLASLLLLALTPVVRLHPAQLMRPSVAANVLFLGLFASGFCTWGWNIVIWNLGAVKANNLIYLTPPLTMLFAALILDEKITLFAISGGLLILAGVYISQKMR</sequence>
<keyword evidence="5 6" id="KW-0472">Membrane</keyword>
<dbReference type="EMBL" id="JANFYT010000016">
    <property type="protein sequence ID" value="MCQ4814508.1"/>
    <property type="molecule type" value="Genomic_DNA"/>
</dbReference>
<feature type="transmembrane region" description="Helical" evidence="6">
    <location>
        <begin position="253"/>
        <end position="269"/>
    </location>
</feature>
<feature type="transmembrane region" description="Helical" evidence="6">
    <location>
        <begin position="42"/>
        <end position="62"/>
    </location>
</feature>
<keyword evidence="3 6" id="KW-0812">Transmembrane</keyword>
<dbReference type="InterPro" id="IPR050638">
    <property type="entry name" value="AA-Vitamin_Transporters"/>
</dbReference>
<protein>
    <submittedName>
        <fullName evidence="8">DMT family transporter</fullName>
    </submittedName>
</protein>
<keyword evidence="4 6" id="KW-1133">Transmembrane helix</keyword>
<dbReference type="RefSeq" id="WP_256181932.1">
    <property type="nucleotide sequence ID" value="NZ_CAJLEK010000101.1"/>
</dbReference>
<dbReference type="Pfam" id="PF00892">
    <property type="entry name" value="EamA"/>
    <property type="match status" value="2"/>
</dbReference>
<dbReference type="InterPro" id="IPR000620">
    <property type="entry name" value="EamA_dom"/>
</dbReference>
<feature type="transmembrane region" description="Helical" evidence="6">
    <location>
        <begin position="190"/>
        <end position="207"/>
    </location>
</feature>
<feature type="transmembrane region" description="Helical" evidence="6">
    <location>
        <begin position="128"/>
        <end position="148"/>
    </location>
</feature>
<feature type="transmembrane region" description="Helical" evidence="6">
    <location>
        <begin position="160"/>
        <end position="178"/>
    </location>
</feature>
<feature type="transmembrane region" description="Helical" evidence="6">
    <location>
        <begin position="12"/>
        <end position="30"/>
    </location>
</feature>
<accession>A0AAW5K706</accession>
<feature type="transmembrane region" description="Helical" evidence="6">
    <location>
        <begin position="100"/>
        <end position="119"/>
    </location>
</feature>
<dbReference type="Proteomes" id="UP001205919">
    <property type="component" value="Unassembled WGS sequence"/>
</dbReference>
<evidence type="ECO:0000259" key="7">
    <source>
        <dbReference type="Pfam" id="PF00892"/>
    </source>
</evidence>
<dbReference type="SUPFAM" id="SSF103481">
    <property type="entry name" value="Multidrug resistance efflux transporter EmrE"/>
    <property type="match status" value="2"/>
</dbReference>
<dbReference type="AlphaFoldDB" id="A0AAW5K706"/>
<comment type="caution">
    <text evidence="8">The sequence shown here is derived from an EMBL/GenBank/DDBJ whole genome shotgun (WGS) entry which is preliminary data.</text>
</comment>
<dbReference type="InterPro" id="IPR037185">
    <property type="entry name" value="EmrE-like"/>
</dbReference>
<dbReference type="PANTHER" id="PTHR32322:SF18">
    <property type="entry name" value="S-ADENOSYLMETHIONINE_S-ADENOSYLHOMOCYSTEINE TRANSPORTER"/>
    <property type="match status" value="1"/>
</dbReference>
<dbReference type="GO" id="GO:0005886">
    <property type="term" value="C:plasma membrane"/>
    <property type="evidence" value="ECO:0007669"/>
    <property type="project" value="UniProtKB-SubCell"/>
</dbReference>
<evidence type="ECO:0000256" key="4">
    <source>
        <dbReference type="ARBA" id="ARBA00022989"/>
    </source>
</evidence>
<feature type="domain" description="EamA" evidence="7">
    <location>
        <begin position="155"/>
        <end position="290"/>
    </location>
</feature>
<evidence type="ECO:0000256" key="6">
    <source>
        <dbReference type="SAM" id="Phobius"/>
    </source>
</evidence>
<feature type="transmembrane region" description="Helical" evidence="6">
    <location>
        <begin position="275"/>
        <end position="291"/>
    </location>
</feature>
<keyword evidence="9" id="KW-1185">Reference proteome</keyword>
<feature type="transmembrane region" description="Helical" evidence="6">
    <location>
        <begin position="219"/>
        <end position="241"/>
    </location>
</feature>
<evidence type="ECO:0000313" key="8">
    <source>
        <dbReference type="EMBL" id="MCQ4814508.1"/>
    </source>
</evidence>
<proteinExistence type="predicted"/>
<evidence type="ECO:0000256" key="2">
    <source>
        <dbReference type="ARBA" id="ARBA00022475"/>
    </source>
</evidence>
<keyword evidence="2" id="KW-1003">Cell membrane</keyword>
<evidence type="ECO:0000313" key="9">
    <source>
        <dbReference type="Proteomes" id="UP001205919"/>
    </source>
</evidence>
<evidence type="ECO:0000256" key="5">
    <source>
        <dbReference type="ARBA" id="ARBA00023136"/>
    </source>
</evidence>
<comment type="subcellular location">
    <subcellularLocation>
        <location evidence="1">Cell membrane</location>
        <topology evidence="1">Multi-pass membrane protein</topology>
    </subcellularLocation>
</comment>